<proteinExistence type="predicted"/>
<organism evidence="2 3">
    <name type="scientific">Aspergillus homomorphus (strain CBS 101889)</name>
    <dbReference type="NCBI Taxonomy" id="1450537"/>
    <lineage>
        <taxon>Eukaryota</taxon>
        <taxon>Fungi</taxon>
        <taxon>Dikarya</taxon>
        <taxon>Ascomycota</taxon>
        <taxon>Pezizomycotina</taxon>
        <taxon>Eurotiomycetes</taxon>
        <taxon>Eurotiomycetidae</taxon>
        <taxon>Eurotiales</taxon>
        <taxon>Aspergillaceae</taxon>
        <taxon>Aspergillus</taxon>
        <taxon>Aspergillus subgen. Circumdati</taxon>
    </lineage>
</organism>
<gene>
    <name evidence="2" type="ORF">BO97DRAFT_406826</name>
</gene>
<dbReference type="Proteomes" id="UP000248961">
    <property type="component" value="Unassembled WGS sequence"/>
</dbReference>
<evidence type="ECO:0000313" key="3">
    <source>
        <dbReference type="Proteomes" id="UP000248961"/>
    </source>
</evidence>
<feature type="region of interest" description="Disordered" evidence="1">
    <location>
        <begin position="111"/>
        <end position="179"/>
    </location>
</feature>
<keyword evidence="3" id="KW-1185">Reference proteome</keyword>
<sequence length="202" mass="21406">MAYPDVTIYLRRAGGRPEQVRLLSDYVETQADGTPGGLSYVRFLEDLKKSLNCKSAEKIYIQVLDITTGFGSKAQSITSEGLWVGALLTTVRYNGGPIEFVVSLERPKPVRERAPLPEARQLPAPPTAPQDKRPGTPRPGPVQAVTAEGKGTSSLVPLAPKPPVAAAVPANPSAAAPEKEPAILPLKASSVPSSLHNILILS</sequence>
<feature type="compositionally biased region" description="Low complexity" evidence="1">
    <location>
        <begin position="153"/>
        <end position="176"/>
    </location>
</feature>
<name>A0A395HWH3_ASPHC</name>
<evidence type="ECO:0000313" key="2">
    <source>
        <dbReference type="EMBL" id="RAL10574.1"/>
    </source>
</evidence>
<dbReference type="RefSeq" id="XP_025549728.1">
    <property type="nucleotide sequence ID" value="XM_025695501.1"/>
</dbReference>
<accession>A0A395HWH3</accession>
<reference evidence="2 3" key="1">
    <citation type="submission" date="2018-02" db="EMBL/GenBank/DDBJ databases">
        <title>The genomes of Aspergillus section Nigri reveals drivers in fungal speciation.</title>
        <authorList>
            <consortium name="DOE Joint Genome Institute"/>
            <person name="Vesth T.C."/>
            <person name="Nybo J."/>
            <person name="Theobald S."/>
            <person name="Brandl J."/>
            <person name="Frisvad J.C."/>
            <person name="Nielsen K.F."/>
            <person name="Lyhne E.K."/>
            <person name="Kogle M.E."/>
            <person name="Kuo A."/>
            <person name="Riley R."/>
            <person name="Clum A."/>
            <person name="Nolan M."/>
            <person name="Lipzen A."/>
            <person name="Salamov A."/>
            <person name="Henrissat B."/>
            <person name="Wiebenga A."/>
            <person name="De vries R.P."/>
            <person name="Grigoriev I.V."/>
            <person name="Mortensen U.H."/>
            <person name="Andersen M.R."/>
            <person name="Baker S.E."/>
        </authorList>
    </citation>
    <scope>NUCLEOTIDE SEQUENCE [LARGE SCALE GENOMIC DNA]</scope>
    <source>
        <strain evidence="2 3">CBS 101889</strain>
    </source>
</reference>
<dbReference type="VEuPathDB" id="FungiDB:BO97DRAFT_406826"/>
<dbReference type="EMBL" id="KZ824294">
    <property type="protein sequence ID" value="RAL10574.1"/>
    <property type="molecule type" value="Genomic_DNA"/>
</dbReference>
<protein>
    <submittedName>
        <fullName evidence="2">Uncharacterized protein</fullName>
    </submittedName>
</protein>
<dbReference type="AlphaFoldDB" id="A0A395HWH3"/>
<dbReference type="GeneID" id="37199790"/>
<evidence type="ECO:0000256" key="1">
    <source>
        <dbReference type="SAM" id="MobiDB-lite"/>
    </source>
</evidence>